<evidence type="ECO:0000313" key="2">
    <source>
        <dbReference type="EMBL" id="EKC25956.1"/>
    </source>
</evidence>
<gene>
    <name evidence="2" type="ORF">CGI_10010221</name>
</gene>
<dbReference type="CDD" id="cd19756">
    <property type="entry name" value="Bbox2"/>
    <property type="match status" value="1"/>
</dbReference>
<organism evidence="2">
    <name type="scientific">Magallana gigas</name>
    <name type="common">Pacific oyster</name>
    <name type="synonym">Crassostrea gigas</name>
    <dbReference type="NCBI Taxonomy" id="29159"/>
    <lineage>
        <taxon>Eukaryota</taxon>
        <taxon>Metazoa</taxon>
        <taxon>Spiralia</taxon>
        <taxon>Lophotrochozoa</taxon>
        <taxon>Mollusca</taxon>
        <taxon>Bivalvia</taxon>
        <taxon>Autobranchia</taxon>
        <taxon>Pteriomorphia</taxon>
        <taxon>Ostreida</taxon>
        <taxon>Ostreoidea</taxon>
        <taxon>Ostreidae</taxon>
        <taxon>Magallana</taxon>
    </lineage>
</organism>
<dbReference type="InterPro" id="IPR000315">
    <property type="entry name" value="Znf_B-box"/>
</dbReference>
<dbReference type="SUPFAM" id="SSF101898">
    <property type="entry name" value="NHL repeat"/>
    <property type="match status" value="1"/>
</dbReference>
<dbReference type="Gene3D" id="3.30.160.60">
    <property type="entry name" value="Classic Zinc Finger"/>
    <property type="match status" value="1"/>
</dbReference>
<dbReference type="GO" id="GO:0008270">
    <property type="term" value="F:zinc ion binding"/>
    <property type="evidence" value="ECO:0007669"/>
    <property type="project" value="InterPro"/>
</dbReference>
<dbReference type="Gene3D" id="2.120.10.30">
    <property type="entry name" value="TolB, C-terminal domain"/>
    <property type="match status" value="2"/>
</dbReference>
<dbReference type="PROSITE" id="PS50119">
    <property type="entry name" value="ZF_BBOX"/>
    <property type="match status" value="3"/>
</dbReference>
<dbReference type="Pfam" id="PF00643">
    <property type="entry name" value="zf-B_box"/>
    <property type="match status" value="1"/>
</dbReference>
<dbReference type="PANTHER" id="PTHR25462">
    <property type="entry name" value="BONUS, ISOFORM C-RELATED"/>
    <property type="match status" value="1"/>
</dbReference>
<reference evidence="2" key="1">
    <citation type="journal article" date="2012" name="Nature">
        <title>The oyster genome reveals stress adaptation and complexity of shell formation.</title>
        <authorList>
            <person name="Zhang G."/>
            <person name="Fang X."/>
            <person name="Guo X."/>
            <person name="Li L."/>
            <person name="Luo R."/>
            <person name="Xu F."/>
            <person name="Yang P."/>
            <person name="Zhang L."/>
            <person name="Wang X."/>
            <person name="Qi H."/>
            <person name="Xiong Z."/>
            <person name="Que H."/>
            <person name="Xie Y."/>
            <person name="Holland P.W."/>
            <person name="Paps J."/>
            <person name="Zhu Y."/>
            <person name="Wu F."/>
            <person name="Chen Y."/>
            <person name="Wang J."/>
            <person name="Peng C."/>
            <person name="Meng J."/>
            <person name="Yang L."/>
            <person name="Liu J."/>
            <person name="Wen B."/>
            <person name="Zhang N."/>
            <person name="Huang Z."/>
            <person name="Zhu Q."/>
            <person name="Feng Y."/>
            <person name="Mount A."/>
            <person name="Hedgecock D."/>
            <person name="Xu Z."/>
            <person name="Liu Y."/>
            <person name="Domazet-Loso T."/>
            <person name="Du Y."/>
            <person name="Sun X."/>
            <person name="Zhang S."/>
            <person name="Liu B."/>
            <person name="Cheng P."/>
            <person name="Jiang X."/>
            <person name="Li J."/>
            <person name="Fan D."/>
            <person name="Wang W."/>
            <person name="Fu W."/>
            <person name="Wang T."/>
            <person name="Wang B."/>
            <person name="Zhang J."/>
            <person name="Peng Z."/>
            <person name="Li Y."/>
            <person name="Li N."/>
            <person name="Wang J."/>
            <person name="Chen M."/>
            <person name="He Y."/>
            <person name="Tan F."/>
            <person name="Song X."/>
            <person name="Zheng Q."/>
            <person name="Huang R."/>
            <person name="Yang H."/>
            <person name="Du X."/>
            <person name="Chen L."/>
            <person name="Yang M."/>
            <person name="Gaffney P.M."/>
            <person name="Wang S."/>
            <person name="Luo L."/>
            <person name="She Z."/>
            <person name="Ming Y."/>
            <person name="Huang W."/>
            <person name="Zhang S."/>
            <person name="Huang B."/>
            <person name="Zhang Y."/>
            <person name="Qu T."/>
            <person name="Ni P."/>
            <person name="Miao G."/>
            <person name="Wang J."/>
            <person name="Wang Q."/>
            <person name="Steinberg C.E."/>
            <person name="Wang H."/>
            <person name="Li N."/>
            <person name="Qian L."/>
            <person name="Zhang G."/>
            <person name="Li Y."/>
            <person name="Yang H."/>
            <person name="Liu X."/>
            <person name="Wang J."/>
            <person name="Yin Y."/>
            <person name="Wang J."/>
        </authorList>
    </citation>
    <scope>NUCLEOTIDE SEQUENCE [LARGE SCALE GENOMIC DNA]</scope>
    <source>
        <strain evidence="2">05x7-T-G4-1.051#20</strain>
    </source>
</reference>
<evidence type="ECO:0000259" key="1">
    <source>
        <dbReference type="PROSITE" id="PS50119"/>
    </source>
</evidence>
<dbReference type="InParanoid" id="K1QWM3"/>
<dbReference type="HOGENOM" id="CLU_007742_5_1_1"/>
<feature type="domain" description="B box-type" evidence="1">
    <location>
        <begin position="81"/>
        <end position="123"/>
    </location>
</feature>
<dbReference type="SUPFAM" id="SSF57845">
    <property type="entry name" value="B-box zinc-binding domain"/>
    <property type="match status" value="1"/>
</dbReference>
<name>K1QWM3_MAGGI</name>
<protein>
    <submittedName>
        <fullName evidence="2">E3 ubiquitin-protein ligase TRIM36</fullName>
    </submittedName>
</protein>
<dbReference type="PANTHER" id="PTHR25462:SF296">
    <property type="entry name" value="MEIOTIC P26, ISOFORM F"/>
    <property type="match status" value="1"/>
</dbReference>
<dbReference type="SMART" id="SM00336">
    <property type="entry name" value="BBOX"/>
    <property type="match status" value="2"/>
</dbReference>
<dbReference type="InterPro" id="IPR011042">
    <property type="entry name" value="6-blade_b-propeller_TolB-like"/>
</dbReference>
<proteinExistence type="predicted"/>
<dbReference type="EMBL" id="JH819063">
    <property type="protein sequence ID" value="EKC25956.1"/>
    <property type="molecule type" value="Genomic_DNA"/>
</dbReference>
<dbReference type="AlphaFoldDB" id="K1QWM3"/>
<dbReference type="GO" id="GO:0061630">
    <property type="term" value="F:ubiquitin protein ligase activity"/>
    <property type="evidence" value="ECO:0007669"/>
    <property type="project" value="TreeGrafter"/>
</dbReference>
<dbReference type="InterPro" id="IPR047153">
    <property type="entry name" value="TRIM45/56/19-like"/>
</dbReference>
<accession>K1QWM3</accession>
<feature type="domain" description="B box-type" evidence="1">
    <location>
        <begin position="490"/>
        <end position="535"/>
    </location>
</feature>
<dbReference type="GO" id="GO:0005654">
    <property type="term" value="C:nucleoplasm"/>
    <property type="evidence" value="ECO:0007669"/>
    <property type="project" value="TreeGrafter"/>
</dbReference>
<sequence>MDYLEFSPLDRIKTKNSSVMEEGNIEDANSPIHCDLCNAPNPPLHCEECQCNVCLACVGKHLSDLSKDHKVVPYQKQGSIPKYLKCQSHPIERCELHCQRCDLPVCNTCLLSNSHKSHTLTELMEVIRSKKEVIEKDFEEIKQIIYPKYEEILMQLKTDQLNVDSYFEDLAEKVTKKGKEWHIEVDRLVSELQDDILAEKRNHIASLQQQEENIASTISEIKQSIQDLKRILDLEDFYSTAVYKSKNAVFNRFPEKLSFPSFLPKKIDTRHLSRQFGVLTTESRCSFQSNLLLKSLNTIETFESGHSLIHGLACLSEYEIWIIGGDNSLRYDSGKRMKLFSTKGELLRSIKANDKPVAIAVTKNGDLMYADKYGYINIVEYNQIKKVISLKGWKVLDICTTLSGDLLVIMNDYKNSSKVVRYCGPTEKQTIHFNDDGQSLYSPGGKKYLVENTNFDICVADHDAHAVVALRVVVVDGYCKETMDPCSTAQDVHRCDLCEAAFVHSYCDFRHVNLCRPCIGEHISDGYDKHKKVPFKERSLDISVSNNQEAGAVVVVNEIGKLQFTYTGPISGNKKSFTPVGLSTASQIRILIRDDDNHLIHILDQDGQFFRSIDNCHLHASWGLCVGPKDSLFVAEFCSGKIKEIQYCEKTQI</sequence>
<feature type="domain" description="B box-type" evidence="1">
    <location>
        <begin position="29"/>
        <end position="74"/>
    </location>
</feature>